<dbReference type="NCBIfam" id="TIGR01135">
    <property type="entry name" value="glmS"/>
    <property type="match status" value="1"/>
</dbReference>
<dbReference type="GO" id="GO:0006002">
    <property type="term" value="P:fructose 6-phosphate metabolic process"/>
    <property type="evidence" value="ECO:0007669"/>
    <property type="project" value="TreeGrafter"/>
</dbReference>
<dbReference type="InterPro" id="IPR017932">
    <property type="entry name" value="GATase_2_dom"/>
</dbReference>
<dbReference type="CDD" id="cd05008">
    <property type="entry name" value="SIS_GlmS_GlmD_1"/>
    <property type="match status" value="1"/>
</dbReference>
<dbReference type="CDD" id="cd00714">
    <property type="entry name" value="GFAT"/>
    <property type="match status" value="1"/>
</dbReference>
<keyword evidence="8" id="KW-0963">Cytoplasm</keyword>
<evidence type="ECO:0000259" key="10">
    <source>
        <dbReference type="PROSITE" id="PS51464"/>
    </source>
</evidence>
<proteinExistence type="inferred from homology"/>
<evidence type="ECO:0000256" key="2">
    <source>
        <dbReference type="ARBA" id="ARBA00012916"/>
    </source>
</evidence>
<feature type="initiator methionine" description="Removed" evidence="8">
    <location>
        <position position="1"/>
    </location>
</feature>
<dbReference type="HAMAP" id="MF_00164">
    <property type="entry name" value="GlmS"/>
    <property type="match status" value="1"/>
</dbReference>
<name>A0A1F5SAL9_9BACT</name>
<keyword evidence="6" id="KW-0677">Repeat</keyword>
<evidence type="ECO:0000313" key="11">
    <source>
        <dbReference type="EMBL" id="OGF23311.1"/>
    </source>
</evidence>
<dbReference type="CDD" id="cd05009">
    <property type="entry name" value="SIS_GlmS_GlmD_2"/>
    <property type="match status" value="1"/>
</dbReference>
<comment type="catalytic activity">
    <reaction evidence="1 8">
        <text>D-fructose 6-phosphate + L-glutamine = D-glucosamine 6-phosphate + L-glutamate</text>
        <dbReference type="Rhea" id="RHEA:13237"/>
        <dbReference type="ChEBI" id="CHEBI:29985"/>
        <dbReference type="ChEBI" id="CHEBI:58359"/>
        <dbReference type="ChEBI" id="CHEBI:58725"/>
        <dbReference type="ChEBI" id="CHEBI:61527"/>
        <dbReference type="EC" id="2.6.1.16"/>
    </reaction>
</comment>
<keyword evidence="5 8" id="KW-0808">Transferase</keyword>
<dbReference type="PROSITE" id="PS51464">
    <property type="entry name" value="SIS"/>
    <property type="match status" value="2"/>
</dbReference>
<protein>
    <recommendedName>
        <fullName evidence="3 8">Glutamine--fructose-6-phosphate aminotransferase [isomerizing]</fullName>
        <ecNumber evidence="2 8">2.6.1.16</ecNumber>
    </recommendedName>
    <alternativeName>
        <fullName evidence="8">D-fructose-6-phosphate amidotransferase</fullName>
    </alternativeName>
    <alternativeName>
        <fullName evidence="8">GFAT</fullName>
    </alternativeName>
    <alternativeName>
        <fullName evidence="8">Glucosamine-6-phosphate synthase</fullName>
    </alternativeName>
    <alternativeName>
        <fullName evidence="8">Hexosephosphate aminotransferase</fullName>
    </alternativeName>
    <alternativeName>
        <fullName evidence="8">L-glutamine--D-fructose-6-phosphate amidotransferase</fullName>
    </alternativeName>
</protein>
<gene>
    <name evidence="8" type="primary">glmS</name>
    <name evidence="11" type="ORF">A2Y83_00630</name>
</gene>
<dbReference type="EC" id="2.6.1.16" evidence="2 8"/>
<dbReference type="SUPFAM" id="SSF53697">
    <property type="entry name" value="SIS domain"/>
    <property type="match status" value="1"/>
</dbReference>
<dbReference type="GO" id="GO:0004360">
    <property type="term" value="F:glutamine-fructose-6-phosphate transaminase (isomerizing) activity"/>
    <property type="evidence" value="ECO:0007669"/>
    <property type="project" value="UniProtKB-UniRule"/>
</dbReference>
<dbReference type="Pfam" id="PF01380">
    <property type="entry name" value="SIS"/>
    <property type="match status" value="2"/>
</dbReference>
<organism evidence="11 12">
    <name type="scientific">Candidatus Falkowbacteria bacterium RBG_13_39_14</name>
    <dbReference type="NCBI Taxonomy" id="1797985"/>
    <lineage>
        <taxon>Bacteria</taxon>
        <taxon>Candidatus Falkowiibacteriota</taxon>
    </lineage>
</organism>
<dbReference type="AlphaFoldDB" id="A0A1F5SAL9"/>
<comment type="subunit">
    <text evidence="8">Homodimer.</text>
</comment>
<feature type="domain" description="Glutamine amidotransferase type-2" evidence="9">
    <location>
        <begin position="2"/>
        <end position="270"/>
    </location>
</feature>
<dbReference type="NCBIfam" id="NF001484">
    <property type="entry name" value="PRK00331.1"/>
    <property type="match status" value="1"/>
</dbReference>
<dbReference type="Gene3D" id="3.60.20.10">
    <property type="entry name" value="Glutamine Phosphoribosylpyrophosphate, subunit 1, domain 1"/>
    <property type="match status" value="1"/>
</dbReference>
<dbReference type="PROSITE" id="PS51278">
    <property type="entry name" value="GATASE_TYPE_2"/>
    <property type="match status" value="1"/>
</dbReference>
<evidence type="ECO:0000259" key="9">
    <source>
        <dbReference type="PROSITE" id="PS51278"/>
    </source>
</evidence>
<dbReference type="GO" id="GO:0006487">
    <property type="term" value="P:protein N-linked glycosylation"/>
    <property type="evidence" value="ECO:0007669"/>
    <property type="project" value="TreeGrafter"/>
</dbReference>
<evidence type="ECO:0000256" key="4">
    <source>
        <dbReference type="ARBA" id="ARBA00022576"/>
    </source>
</evidence>
<comment type="function">
    <text evidence="8">Catalyzes the first step in hexosamine metabolism, converting fructose-6P into glucosamine-6P using glutamine as a nitrogen source.</text>
</comment>
<comment type="caution">
    <text evidence="11">The sequence shown here is derived from an EMBL/GenBank/DDBJ whole genome shotgun (WGS) entry which is preliminary data.</text>
</comment>
<dbReference type="Proteomes" id="UP000178323">
    <property type="component" value="Unassembled WGS sequence"/>
</dbReference>
<dbReference type="FunFam" id="3.40.50.10490:FF:000001">
    <property type="entry name" value="Glutamine--fructose-6-phosphate aminotransferase [isomerizing]"/>
    <property type="match status" value="1"/>
</dbReference>
<dbReference type="InterPro" id="IPR005855">
    <property type="entry name" value="GFAT"/>
</dbReference>
<evidence type="ECO:0000256" key="5">
    <source>
        <dbReference type="ARBA" id="ARBA00022679"/>
    </source>
</evidence>
<evidence type="ECO:0000256" key="7">
    <source>
        <dbReference type="ARBA" id="ARBA00022962"/>
    </source>
</evidence>
<feature type="domain" description="SIS" evidence="10">
    <location>
        <begin position="510"/>
        <end position="651"/>
    </location>
</feature>
<comment type="subcellular location">
    <subcellularLocation>
        <location evidence="8">Cytoplasm</location>
    </subcellularLocation>
</comment>
<evidence type="ECO:0000256" key="6">
    <source>
        <dbReference type="ARBA" id="ARBA00022737"/>
    </source>
</evidence>
<dbReference type="Gene3D" id="3.40.50.10490">
    <property type="entry name" value="Glucose-6-phosphate isomerase like protein, domain 1"/>
    <property type="match status" value="2"/>
</dbReference>
<keyword evidence="4 8" id="KW-0032">Aminotransferase</keyword>
<evidence type="ECO:0000256" key="1">
    <source>
        <dbReference type="ARBA" id="ARBA00001031"/>
    </source>
</evidence>
<sequence length="661" mass="72896">MCGIIGYIGKNNALPILIDGLKRMEYRGYDSSGVAVCDKGDVFCVKAVGKIRELEEKVGNLSPTLPQYAGQVPSKGRESVGIAHTRWATHGRPTEANAHPHSDCTGNIWVVHNGIIENYKELKENLIKKGHVFKSETDSEVIAHLIEDIYKQAIARQNASKNSNLTYRNLNNSQEEGSDPFGGGQTPRMAHFNLLTATLKALNLLKGAYGLVVMHKDEPNKLIVAKLGSPLLIGFADNEAIIASDASAILRYTKQVIYLDDGEVAEINGGSFEIYDLESRKKNKEIEEIEWDITQAQKHGFAHFMLKEIFEQPEAIANSIRGRLLIEEGKAKLGGLDAELRRIRDIERIIIVSCGTAYHAGLIGEYMIEEYAGVPVEVEYASEFRYRKPILDDKTAILAISQSGETADTIAAIAEAKGKNVLTLGIVNTVGSTIARMTDAGVYNHSGPEIAVASTKAFTSQLAVLALFTMFLGRQRDMAFVTGERISKELAMLPEKIKKILELNEHIKNIAEKYRNAKNFAFLGRKYNYPVAIEGALKLKEISYIHSEGFCSGELKHGSIALIDEDFPSMFIAPTDSVYEKNLNNMAEIKARGGRIIAVATEGNEEIKSVADNIVYIPKTLEMLTPILSVIPLQLFAYHMAILNGRDVDKPRNLAKSVTVE</sequence>
<feature type="domain" description="SIS" evidence="10">
    <location>
        <begin position="336"/>
        <end position="478"/>
    </location>
</feature>
<dbReference type="InterPro" id="IPR001347">
    <property type="entry name" value="SIS_dom"/>
</dbReference>
<evidence type="ECO:0000256" key="8">
    <source>
        <dbReference type="HAMAP-Rule" id="MF_00164"/>
    </source>
</evidence>
<accession>A0A1F5SAL9</accession>
<dbReference type="Pfam" id="PF13522">
    <property type="entry name" value="GATase_6"/>
    <property type="match status" value="1"/>
</dbReference>
<keyword evidence="7" id="KW-0315">Glutamine amidotransferase</keyword>
<dbReference type="InterPro" id="IPR029055">
    <property type="entry name" value="Ntn_hydrolases_N"/>
</dbReference>
<dbReference type="EMBL" id="MFFS01000003">
    <property type="protein sequence ID" value="OGF23311.1"/>
    <property type="molecule type" value="Genomic_DNA"/>
</dbReference>
<evidence type="ECO:0000313" key="12">
    <source>
        <dbReference type="Proteomes" id="UP000178323"/>
    </source>
</evidence>
<dbReference type="GO" id="GO:0097367">
    <property type="term" value="F:carbohydrate derivative binding"/>
    <property type="evidence" value="ECO:0007669"/>
    <property type="project" value="InterPro"/>
</dbReference>
<dbReference type="PANTHER" id="PTHR10937">
    <property type="entry name" value="GLUCOSAMINE--FRUCTOSE-6-PHOSPHATE AMINOTRANSFERASE, ISOMERIZING"/>
    <property type="match status" value="1"/>
</dbReference>
<dbReference type="PANTHER" id="PTHR10937:SF0">
    <property type="entry name" value="GLUTAMINE--FRUCTOSE-6-PHOSPHATE TRANSAMINASE (ISOMERIZING)"/>
    <property type="match status" value="1"/>
</dbReference>
<feature type="active site" description="For Fru-6P isomerization activity" evidence="8">
    <location>
        <position position="656"/>
    </location>
</feature>
<evidence type="ECO:0000256" key="3">
    <source>
        <dbReference type="ARBA" id="ARBA00016090"/>
    </source>
</evidence>
<dbReference type="GO" id="GO:0005975">
    <property type="term" value="P:carbohydrate metabolic process"/>
    <property type="evidence" value="ECO:0007669"/>
    <property type="project" value="UniProtKB-UniRule"/>
</dbReference>
<reference evidence="11 12" key="1">
    <citation type="journal article" date="2016" name="Nat. Commun.">
        <title>Thousands of microbial genomes shed light on interconnected biogeochemical processes in an aquifer system.</title>
        <authorList>
            <person name="Anantharaman K."/>
            <person name="Brown C.T."/>
            <person name="Hug L.A."/>
            <person name="Sharon I."/>
            <person name="Castelle C.J."/>
            <person name="Probst A.J."/>
            <person name="Thomas B.C."/>
            <person name="Singh A."/>
            <person name="Wilkins M.J."/>
            <person name="Karaoz U."/>
            <person name="Brodie E.L."/>
            <person name="Williams K.H."/>
            <person name="Hubbard S.S."/>
            <person name="Banfield J.F."/>
        </authorList>
    </citation>
    <scope>NUCLEOTIDE SEQUENCE [LARGE SCALE GENOMIC DNA]</scope>
</reference>
<dbReference type="GO" id="GO:0006047">
    <property type="term" value="P:UDP-N-acetylglucosamine metabolic process"/>
    <property type="evidence" value="ECO:0007669"/>
    <property type="project" value="TreeGrafter"/>
</dbReference>
<feature type="active site" description="Nucleophile; for GATase activity" evidence="8">
    <location>
        <position position="2"/>
    </location>
</feature>
<dbReference type="InterPro" id="IPR035466">
    <property type="entry name" value="GlmS/AgaS_SIS"/>
</dbReference>
<dbReference type="InterPro" id="IPR046348">
    <property type="entry name" value="SIS_dom_sf"/>
</dbReference>
<dbReference type="GO" id="GO:0005829">
    <property type="term" value="C:cytosol"/>
    <property type="evidence" value="ECO:0007669"/>
    <property type="project" value="TreeGrafter"/>
</dbReference>
<dbReference type="InterPro" id="IPR035490">
    <property type="entry name" value="GlmS/FrlB_SIS"/>
</dbReference>
<dbReference type="InterPro" id="IPR047084">
    <property type="entry name" value="GFAT_N"/>
</dbReference>
<dbReference type="STRING" id="1797985.A2Y83_00630"/>
<dbReference type="SUPFAM" id="SSF56235">
    <property type="entry name" value="N-terminal nucleophile aminohydrolases (Ntn hydrolases)"/>
    <property type="match status" value="1"/>
</dbReference>